<dbReference type="GO" id="GO:0004176">
    <property type="term" value="F:ATP-dependent peptidase activity"/>
    <property type="evidence" value="ECO:0007669"/>
    <property type="project" value="InterPro"/>
</dbReference>
<comment type="caution">
    <text evidence="2">The sequence shown here is derived from an EMBL/GenBank/DDBJ whole genome shotgun (WGS) entry which is preliminary data.</text>
</comment>
<reference evidence="2 3" key="1">
    <citation type="submission" date="2020-04" db="EMBL/GenBank/DDBJ databases">
        <title>Whole genome sequencing of clinical and environmental type strains of Ochrobactrum.</title>
        <authorList>
            <person name="Dharne M."/>
        </authorList>
    </citation>
    <scope>NUCLEOTIDE SEQUENCE [LARGE SCALE GENOMIC DNA]</scope>
    <source>
        <strain evidence="2 3">DSM 13340</strain>
    </source>
</reference>
<evidence type="ECO:0000313" key="3">
    <source>
        <dbReference type="Proteomes" id="UP000558475"/>
    </source>
</evidence>
<gene>
    <name evidence="2" type="ORF">HGG76_27075</name>
</gene>
<dbReference type="InterPro" id="IPR027065">
    <property type="entry name" value="Lon_Prtase"/>
</dbReference>
<organism evidence="2 3">
    <name type="scientific">Brucella tritici</name>
    <dbReference type="NCBI Taxonomy" id="94626"/>
    <lineage>
        <taxon>Bacteria</taxon>
        <taxon>Pseudomonadati</taxon>
        <taxon>Pseudomonadota</taxon>
        <taxon>Alphaproteobacteria</taxon>
        <taxon>Hyphomicrobiales</taxon>
        <taxon>Brucellaceae</taxon>
        <taxon>Brucella/Ochrobactrum group</taxon>
        <taxon>Brucella</taxon>
    </lineage>
</organism>
<evidence type="ECO:0000313" key="2">
    <source>
        <dbReference type="EMBL" id="NKW11267.1"/>
    </source>
</evidence>
<dbReference type="SUPFAM" id="SSF52540">
    <property type="entry name" value="P-loop containing nucleoside triphosphate hydrolases"/>
    <property type="match status" value="1"/>
</dbReference>
<name>A0A7X6JBU2_9HYPH</name>
<accession>A0A7X6JBU2</accession>
<dbReference type="Proteomes" id="UP000558475">
    <property type="component" value="Unassembled WGS sequence"/>
</dbReference>
<dbReference type="GO" id="GO:0005524">
    <property type="term" value="F:ATP binding"/>
    <property type="evidence" value="ECO:0007669"/>
    <property type="project" value="InterPro"/>
</dbReference>
<dbReference type="InterPro" id="IPR027417">
    <property type="entry name" value="P-loop_NTPase"/>
</dbReference>
<dbReference type="AlphaFoldDB" id="A0A7X6JBU2"/>
<evidence type="ECO:0000259" key="1">
    <source>
        <dbReference type="Pfam" id="PF07728"/>
    </source>
</evidence>
<proteinExistence type="predicted"/>
<protein>
    <submittedName>
        <fullName evidence="2">AAA domain-containing protein</fullName>
    </submittedName>
</protein>
<dbReference type="GO" id="GO:0006515">
    <property type="term" value="P:protein quality control for misfolded or incompletely synthesized proteins"/>
    <property type="evidence" value="ECO:0007669"/>
    <property type="project" value="TreeGrafter"/>
</dbReference>
<dbReference type="EMBL" id="JAAXZB010000005">
    <property type="protein sequence ID" value="NKW11267.1"/>
    <property type="molecule type" value="Genomic_DNA"/>
</dbReference>
<feature type="domain" description="ATPase dynein-related AAA" evidence="1">
    <location>
        <begin position="16"/>
        <end position="55"/>
    </location>
</feature>
<dbReference type="InterPro" id="IPR011704">
    <property type="entry name" value="ATPase_dyneun-rel_AAA"/>
</dbReference>
<dbReference type="PANTHER" id="PTHR43718:SF2">
    <property type="entry name" value="LON PROTEASE HOMOLOG, MITOCHONDRIAL"/>
    <property type="match status" value="1"/>
</dbReference>
<dbReference type="GO" id="GO:0004252">
    <property type="term" value="F:serine-type endopeptidase activity"/>
    <property type="evidence" value="ECO:0007669"/>
    <property type="project" value="InterPro"/>
</dbReference>
<dbReference type="Pfam" id="PF07728">
    <property type="entry name" value="AAA_5"/>
    <property type="match status" value="1"/>
</dbReference>
<sequence>MAKRRRRVSDFEANFVFGPPGSGKTSLARRISEVLNRKAQIIAVGGSNDSAGLASIARGWNGTRPCSPVTFMADNLIADPVLIADEIEKGSVASNNGSVVGTLLGMIGTPDSFLIPV</sequence>
<dbReference type="PANTHER" id="PTHR43718">
    <property type="entry name" value="LON PROTEASE"/>
    <property type="match status" value="1"/>
</dbReference>
<dbReference type="Gene3D" id="3.40.50.300">
    <property type="entry name" value="P-loop containing nucleotide triphosphate hydrolases"/>
    <property type="match status" value="1"/>
</dbReference>
<dbReference type="GO" id="GO:0016887">
    <property type="term" value="F:ATP hydrolysis activity"/>
    <property type="evidence" value="ECO:0007669"/>
    <property type="project" value="InterPro"/>
</dbReference>